<feature type="compositionally biased region" description="Low complexity" evidence="1">
    <location>
        <begin position="488"/>
        <end position="497"/>
    </location>
</feature>
<feature type="compositionally biased region" description="Low complexity" evidence="1">
    <location>
        <begin position="811"/>
        <end position="825"/>
    </location>
</feature>
<dbReference type="GO" id="GO:0030870">
    <property type="term" value="C:Mre11 complex"/>
    <property type="evidence" value="ECO:0007669"/>
    <property type="project" value="InterPro"/>
</dbReference>
<feature type="compositionally biased region" description="Polar residues" evidence="1">
    <location>
        <begin position="937"/>
        <end position="947"/>
    </location>
</feature>
<feature type="region of interest" description="Disordered" evidence="1">
    <location>
        <begin position="468"/>
        <end position="707"/>
    </location>
</feature>
<sequence length="988" mass="107731">MWTITGPFDGETAGQVGHQKTKLLKCGQKYLMSRKGGDLVINDKRISREHAYFIVGGYTADDVANPDAIPTLEVRNVKAKGLWVQRDEIQSTVNPGSTEELQDGEEVLVLHDLKVTVRWQKVRCFESAGRVRTPISIDGCQALGLYRLHYTGIEDIDIFQGINVVRTPHAAVTHHLTPNITLSPALAASLLSAAQFVKPEWLQEIIRLGILPKDDAKSLEWNFALPLETKYRPIFAPSLASEFKTFKTWEPNEERLHMLRKHKFIFVGEKGREINNDYQTLVVRGEGEYETFTVDASMSKWRKILTKGVAWAKDKGGKLHLVADNEAMEIAVGREAWQELGDEAKSLGLQFIAPQNIIQAIAHVDPFWMDSAAPTQSEPPDIVPNTYADEPSIPPPRRESASAETKRVTRASSRAPSEVREVEEKSRPTADEEIAPAPAPTKLLTRRARRAPLSLLDPDDSIAVEDVSMSAPKASTSAAPVPAPAPAAPVMTQSLRSSRLRRRAGTGTQALDLLGMGESSTDPSSLDKYKSLFDESDPDRIAQAGPSGADAQFGAQSITQSDSHTQLRTQAPSRGAAPLLHAVVEEEEEPPSGTTQSLALGTKRKADELGDVEMGDADANTGASTSVTSQSQQRSQKRRAVEDINAVEPSSQAAGTSQAANKPSSSKSIKPPPKSPKKGAPAGKPDTDEKFLKAVNSTKHSKKEDQFDREFNKLRISKPELERDQQEKEWAVLADFGNEGVRGNFMVLMEMDVDTSAKPHKTARIRGKPEWDGKPDFKKFKKKSADRRQQAVELVVSEEMDHGIGNAYWKPSQSQVPSQGSVVGGTKASKSQPQPQKTGRGKPKAFAISVESDDSDEAPKLKTRKAKSAAPASKSQPAPSRRTRSGSREATQPLFLASDDDVPAHTRSLADIGEDDEMLSANGVGDDDEDGMTGTMRTNGAGESSQEVAPRARRTAQKRKAPAPVADDDSDDGTFKGFGRRKKRGRVA</sequence>
<dbReference type="GO" id="GO:0003684">
    <property type="term" value="F:damaged DNA binding"/>
    <property type="evidence" value="ECO:0007669"/>
    <property type="project" value="TreeGrafter"/>
</dbReference>
<accession>A0A4Y9Z994</accession>
<name>A0A4Y9Z994_9AGAM</name>
<dbReference type="EMBL" id="SEOQ01000070">
    <property type="protein sequence ID" value="TFY71024.1"/>
    <property type="molecule type" value="Genomic_DNA"/>
</dbReference>
<feature type="region of interest" description="Disordered" evidence="1">
    <location>
        <begin position="371"/>
        <end position="455"/>
    </location>
</feature>
<proteinExistence type="predicted"/>
<feature type="compositionally biased region" description="Basic and acidic residues" evidence="1">
    <location>
        <begin position="396"/>
        <end position="407"/>
    </location>
</feature>
<dbReference type="InterPro" id="IPR040227">
    <property type="entry name" value="Nibrin-rel"/>
</dbReference>
<dbReference type="OrthoDB" id="552194at2759"/>
<gene>
    <name evidence="2" type="ORF">EVG20_g1985</name>
</gene>
<feature type="compositionally biased region" description="Polar residues" evidence="1">
    <location>
        <begin position="648"/>
        <end position="661"/>
    </location>
</feature>
<feature type="compositionally biased region" description="Low complexity" evidence="1">
    <location>
        <begin position="468"/>
        <end position="480"/>
    </location>
</feature>
<dbReference type="AlphaFoldDB" id="A0A4Y9Z994"/>
<keyword evidence="3" id="KW-1185">Reference proteome</keyword>
<dbReference type="GO" id="GO:0007095">
    <property type="term" value="P:mitotic G2 DNA damage checkpoint signaling"/>
    <property type="evidence" value="ECO:0007669"/>
    <property type="project" value="InterPro"/>
</dbReference>
<dbReference type="PANTHER" id="PTHR12162">
    <property type="entry name" value="NIBRIN-RELATED"/>
    <property type="match status" value="1"/>
</dbReference>
<dbReference type="GO" id="GO:0000724">
    <property type="term" value="P:double-strand break repair via homologous recombination"/>
    <property type="evidence" value="ECO:0007669"/>
    <property type="project" value="TreeGrafter"/>
</dbReference>
<dbReference type="Proteomes" id="UP000298327">
    <property type="component" value="Unassembled WGS sequence"/>
</dbReference>
<evidence type="ECO:0000313" key="3">
    <source>
        <dbReference type="Proteomes" id="UP000298327"/>
    </source>
</evidence>
<feature type="compositionally biased region" description="Polar residues" evidence="1">
    <location>
        <begin position="554"/>
        <end position="572"/>
    </location>
</feature>
<dbReference type="PANTHER" id="PTHR12162:SF0">
    <property type="entry name" value="NIBRIN"/>
    <property type="match status" value="1"/>
</dbReference>
<feature type="compositionally biased region" description="Polar residues" evidence="1">
    <location>
        <begin position="828"/>
        <end position="837"/>
    </location>
</feature>
<evidence type="ECO:0008006" key="4">
    <source>
        <dbReference type="Google" id="ProtNLM"/>
    </source>
</evidence>
<evidence type="ECO:0000256" key="1">
    <source>
        <dbReference type="SAM" id="MobiDB-lite"/>
    </source>
</evidence>
<comment type="caution">
    <text evidence="2">The sequence shown here is derived from an EMBL/GenBank/DDBJ whole genome shotgun (WGS) entry which is preliminary data.</text>
</comment>
<evidence type="ECO:0000313" key="2">
    <source>
        <dbReference type="EMBL" id="TFY71024.1"/>
    </source>
</evidence>
<feature type="compositionally biased region" description="Basic and acidic residues" evidence="1">
    <location>
        <begin position="767"/>
        <end position="778"/>
    </location>
</feature>
<feature type="compositionally biased region" description="Low complexity" evidence="1">
    <location>
        <begin position="868"/>
        <end position="880"/>
    </location>
</feature>
<feature type="region of interest" description="Disordered" evidence="1">
    <location>
        <begin position="756"/>
        <end position="988"/>
    </location>
</feature>
<feature type="compositionally biased region" description="Basic residues" evidence="1">
    <location>
        <begin position="951"/>
        <end position="961"/>
    </location>
</feature>
<feature type="compositionally biased region" description="Basic and acidic residues" evidence="1">
    <location>
        <begin position="417"/>
        <end position="430"/>
    </location>
</feature>
<dbReference type="Gene3D" id="2.60.200.20">
    <property type="match status" value="1"/>
</dbReference>
<feature type="compositionally biased region" description="Low complexity" evidence="1">
    <location>
        <begin position="623"/>
        <end position="634"/>
    </location>
</feature>
<organism evidence="2 3">
    <name type="scientific">Dentipellis fragilis</name>
    <dbReference type="NCBI Taxonomy" id="205917"/>
    <lineage>
        <taxon>Eukaryota</taxon>
        <taxon>Fungi</taxon>
        <taxon>Dikarya</taxon>
        <taxon>Basidiomycota</taxon>
        <taxon>Agaricomycotina</taxon>
        <taxon>Agaricomycetes</taxon>
        <taxon>Russulales</taxon>
        <taxon>Hericiaceae</taxon>
        <taxon>Dentipellis</taxon>
    </lineage>
</organism>
<reference evidence="2 3" key="1">
    <citation type="submission" date="2019-02" db="EMBL/GenBank/DDBJ databases">
        <title>Genome sequencing of the rare red list fungi Dentipellis fragilis.</title>
        <authorList>
            <person name="Buettner E."/>
            <person name="Kellner H."/>
        </authorList>
    </citation>
    <scope>NUCLEOTIDE SEQUENCE [LARGE SCALE GENOMIC DNA]</scope>
    <source>
        <strain evidence="2 3">DSM 105465</strain>
    </source>
</reference>
<protein>
    <recommendedName>
        <fullName evidence="4">FHA domain-containing protein</fullName>
    </recommendedName>
</protein>
<feature type="compositionally biased region" description="Basic residues" evidence="1">
    <location>
        <begin position="978"/>
        <end position="988"/>
    </location>
</feature>